<evidence type="ECO:0000256" key="1">
    <source>
        <dbReference type="SAM" id="Phobius"/>
    </source>
</evidence>
<keyword evidence="1" id="KW-1133">Transmembrane helix</keyword>
<keyword evidence="1" id="KW-0472">Membrane</keyword>
<evidence type="ECO:0000313" key="3">
    <source>
        <dbReference type="Proteomes" id="UP000308197"/>
    </source>
</evidence>
<keyword evidence="1" id="KW-0812">Transmembrane</keyword>
<gene>
    <name evidence="2" type="ORF">K466DRAFT_589553</name>
</gene>
<dbReference type="InParanoid" id="A0A5C3P314"/>
<feature type="transmembrane region" description="Helical" evidence="1">
    <location>
        <begin position="69"/>
        <end position="93"/>
    </location>
</feature>
<dbReference type="Proteomes" id="UP000308197">
    <property type="component" value="Unassembled WGS sequence"/>
</dbReference>
<dbReference type="EMBL" id="ML211376">
    <property type="protein sequence ID" value="TFK83652.1"/>
    <property type="molecule type" value="Genomic_DNA"/>
</dbReference>
<name>A0A5C3P314_9APHY</name>
<organism evidence="2 3">
    <name type="scientific">Polyporus arcularius HHB13444</name>
    <dbReference type="NCBI Taxonomy" id="1314778"/>
    <lineage>
        <taxon>Eukaryota</taxon>
        <taxon>Fungi</taxon>
        <taxon>Dikarya</taxon>
        <taxon>Basidiomycota</taxon>
        <taxon>Agaricomycotina</taxon>
        <taxon>Agaricomycetes</taxon>
        <taxon>Polyporales</taxon>
        <taxon>Polyporaceae</taxon>
        <taxon>Polyporus</taxon>
    </lineage>
</organism>
<sequence length="212" mass="21971">MSCSSSIARSLEAAIPMRHSMSYALCDGDGRAKRSNPESISIGGASLVHVLTEHFSSSCARLYSSVMRFIHLLALGAGLLAGQASAAAVGLYARDSTALKTRVSPVARDGIFTVSYCVGNDFELPCVNETSAEPFGTCFPLSGTQFDKTVNSFETSSCTACELFSDDQCTESTSFIASGMSVGNGGAGSEYGPSGVGFFGGNLSSYKCSSTC</sequence>
<reference evidence="2 3" key="1">
    <citation type="journal article" date="2019" name="Nat. Ecol. Evol.">
        <title>Megaphylogeny resolves global patterns of mushroom evolution.</title>
        <authorList>
            <person name="Varga T."/>
            <person name="Krizsan K."/>
            <person name="Foldi C."/>
            <person name="Dima B."/>
            <person name="Sanchez-Garcia M."/>
            <person name="Sanchez-Ramirez S."/>
            <person name="Szollosi G.J."/>
            <person name="Szarkandi J.G."/>
            <person name="Papp V."/>
            <person name="Albert L."/>
            <person name="Andreopoulos W."/>
            <person name="Angelini C."/>
            <person name="Antonin V."/>
            <person name="Barry K.W."/>
            <person name="Bougher N.L."/>
            <person name="Buchanan P."/>
            <person name="Buyck B."/>
            <person name="Bense V."/>
            <person name="Catcheside P."/>
            <person name="Chovatia M."/>
            <person name="Cooper J."/>
            <person name="Damon W."/>
            <person name="Desjardin D."/>
            <person name="Finy P."/>
            <person name="Geml J."/>
            <person name="Haridas S."/>
            <person name="Hughes K."/>
            <person name="Justo A."/>
            <person name="Karasinski D."/>
            <person name="Kautmanova I."/>
            <person name="Kiss B."/>
            <person name="Kocsube S."/>
            <person name="Kotiranta H."/>
            <person name="LaButti K.M."/>
            <person name="Lechner B.E."/>
            <person name="Liimatainen K."/>
            <person name="Lipzen A."/>
            <person name="Lukacs Z."/>
            <person name="Mihaltcheva S."/>
            <person name="Morgado L.N."/>
            <person name="Niskanen T."/>
            <person name="Noordeloos M.E."/>
            <person name="Ohm R.A."/>
            <person name="Ortiz-Santana B."/>
            <person name="Ovrebo C."/>
            <person name="Racz N."/>
            <person name="Riley R."/>
            <person name="Savchenko A."/>
            <person name="Shiryaev A."/>
            <person name="Soop K."/>
            <person name="Spirin V."/>
            <person name="Szebenyi C."/>
            <person name="Tomsovsky M."/>
            <person name="Tulloss R.E."/>
            <person name="Uehling J."/>
            <person name="Grigoriev I.V."/>
            <person name="Vagvolgyi C."/>
            <person name="Papp T."/>
            <person name="Martin F.M."/>
            <person name="Miettinen O."/>
            <person name="Hibbett D.S."/>
            <person name="Nagy L.G."/>
        </authorList>
    </citation>
    <scope>NUCLEOTIDE SEQUENCE [LARGE SCALE GENOMIC DNA]</scope>
    <source>
        <strain evidence="2 3">HHB13444</strain>
    </source>
</reference>
<evidence type="ECO:0000313" key="2">
    <source>
        <dbReference type="EMBL" id="TFK83652.1"/>
    </source>
</evidence>
<proteinExistence type="predicted"/>
<protein>
    <submittedName>
        <fullName evidence="2">Uncharacterized protein</fullName>
    </submittedName>
</protein>
<accession>A0A5C3P314</accession>
<keyword evidence="3" id="KW-1185">Reference proteome</keyword>
<dbReference type="AlphaFoldDB" id="A0A5C3P314"/>